<evidence type="ECO:0000256" key="1">
    <source>
        <dbReference type="ARBA" id="ARBA00010075"/>
    </source>
</evidence>
<proteinExistence type="inferred from homology"/>
<evidence type="ECO:0000259" key="5">
    <source>
        <dbReference type="Pfam" id="PF01609"/>
    </source>
</evidence>
<dbReference type="PATRIC" id="fig|1434109.4.peg.2751"/>
<evidence type="ECO:0000256" key="3">
    <source>
        <dbReference type="ARBA" id="ARBA00023125"/>
    </source>
</evidence>
<comment type="similarity">
    <text evidence="1">Belongs to the transposase 11 family.</text>
</comment>
<dbReference type="GO" id="GO:0003677">
    <property type="term" value="F:DNA binding"/>
    <property type="evidence" value="ECO:0007669"/>
    <property type="project" value="UniProtKB-KW"/>
</dbReference>
<organism evidence="6 7">
    <name type="scientific">Methanosarcina barkeri str. Wiesmoor</name>
    <dbReference type="NCBI Taxonomy" id="1434109"/>
    <lineage>
        <taxon>Archaea</taxon>
        <taxon>Methanobacteriati</taxon>
        <taxon>Methanobacteriota</taxon>
        <taxon>Stenosarchaea group</taxon>
        <taxon>Methanomicrobia</taxon>
        <taxon>Methanosarcinales</taxon>
        <taxon>Methanosarcinaceae</taxon>
        <taxon>Methanosarcina</taxon>
    </lineage>
</organism>
<evidence type="ECO:0000313" key="7">
    <source>
        <dbReference type="Proteomes" id="UP000033038"/>
    </source>
</evidence>
<keyword evidence="3" id="KW-0238">DNA-binding</keyword>
<dbReference type="PANTHER" id="PTHR33258:SF1">
    <property type="entry name" value="TRANSPOSASE INSL FOR INSERTION SEQUENCE ELEMENT IS186A-RELATED"/>
    <property type="match status" value="1"/>
</dbReference>
<feature type="domain" description="Transposase IS4-like" evidence="5">
    <location>
        <begin position="117"/>
        <end position="355"/>
    </location>
</feature>
<dbReference type="AlphaFoldDB" id="A0A0E3LLJ7"/>
<sequence length="435" mass="50418">MSPCPPPTLEDSLREMFPEEWLRQTAKETGHIVRERKIDPVIIFWVLTLSFGVRLQRTLASLKREYETESQKTISDSSWYYRFTPELVEFLHQCVIHGMEELAKEPGRKLSKKLETFQDVVIQDSTIVRLHSSLADKFPAARSRTVAAGVKVGVMVSAIANGPRTIALYSEKTAEIKTLKIGPWIKDHILLVDLGFYKTQMFARVEENGGYFVSRIRKNMDPILVSIEEGLSKTKSKEFAGKPVSECIKQLSGKDIDAVVKIEFKRREYKGKQKQDEMIVRLVAVYNDEDEKYHIYITNIQKDILNAKDIANLYGARWDIELLFKELKSKYSLDVLETKNVQVIEALIWTAILTLIVSRRIYSLVRKSTTHPEKMARYTQLRWSTIFAENASDLLTVILHRCGIQRTFETIMSVYESQALDPHVNRERFRDEWFE</sequence>
<evidence type="ECO:0000256" key="2">
    <source>
        <dbReference type="ARBA" id="ARBA00022578"/>
    </source>
</evidence>
<evidence type="ECO:0000256" key="4">
    <source>
        <dbReference type="ARBA" id="ARBA00023172"/>
    </source>
</evidence>
<protein>
    <submittedName>
        <fullName evidence="6">Mobile element protein</fullName>
    </submittedName>
</protein>
<accession>A0A0E3LLJ7</accession>
<dbReference type="HOGENOM" id="CLU_042765_2_0_2"/>
<dbReference type="InterPro" id="IPR002559">
    <property type="entry name" value="Transposase_11"/>
</dbReference>
<dbReference type="PANTHER" id="PTHR33258">
    <property type="entry name" value="TRANSPOSASE INSL FOR INSERTION SEQUENCE ELEMENT IS186A-RELATED"/>
    <property type="match status" value="1"/>
</dbReference>
<dbReference type="GeneID" id="24823665"/>
<dbReference type="SUPFAM" id="SSF53098">
    <property type="entry name" value="Ribonuclease H-like"/>
    <property type="match status" value="1"/>
</dbReference>
<reference evidence="6 7" key="1">
    <citation type="submission" date="2014-07" db="EMBL/GenBank/DDBJ databases">
        <title>Methanogenic archaea and the global carbon cycle.</title>
        <authorList>
            <person name="Henriksen J.R."/>
            <person name="Luke J."/>
            <person name="Reinhart S."/>
            <person name="Benedict M.N."/>
            <person name="Youngblut N.D."/>
            <person name="Metcalf M.E."/>
            <person name="Whitaker R.J."/>
            <person name="Metcalf W.W."/>
        </authorList>
    </citation>
    <scope>NUCLEOTIDE SEQUENCE [LARGE SCALE GENOMIC DNA]</scope>
    <source>
        <strain evidence="6 7">Wiesmoor</strain>
    </source>
</reference>
<dbReference type="KEGG" id="mbw:MSBRW_2138"/>
<dbReference type="EMBL" id="CP009526">
    <property type="protein sequence ID" value="AKB51391.1"/>
    <property type="molecule type" value="Genomic_DNA"/>
</dbReference>
<dbReference type="RefSeq" id="WP_011307543.1">
    <property type="nucleotide sequence ID" value="NZ_CP009526.1"/>
</dbReference>
<dbReference type="InterPro" id="IPR047952">
    <property type="entry name" value="Transpos_IS4"/>
</dbReference>
<dbReference type="NCBIfam" id="NF033592">
    <property type="entry name" value="transpos_IS4_1"/>
    <property type="match status" value="1"/>
</dbReference>
<dbReference type="Proteomes" id="UP000033038">
    <property type="component" value="Chromosome"/>
</dbReference>
<dbReference type="GO" id="GO:0004803">
    <property type="term" value="F:transposase activity"/>
    <property type="evidence" value="ECO:0007669"/>
    <property type="project" value="InterPro"/>
</dbReference>
<dbReference type="GO" id="GO:0006313">
    <property type="term" value="P:DNA transposition"/>
    <property type="evidence" value="ECO:0007669"/>
    <property type="project" value="InterPro"/>
</dbReference>
<dbReference type="Pfam" id="PF01609">
    <property type="entry name" value="DDE_Tnp_1"/>
    <property type="match status" value="1"/>
</dbReference>
<dbReference type="Gene3D" id="3.90.350.10">
    <property type="entry name" value="Transposase Inhibitor Protein From Tn5, Chain A, domain 1"/>
    <property type="match status" value="1"/>
</dbReference>
<dbReference type="InterPro" id="IPR012337">
    <property type="entry name" value="RNaseH-like_sf"/>
</dbReference>
<keyword evidence="4" id="KW-0233">DNA recombination</keyword>
<keyword evidence="2" id="KW-0815">Transposition</keyword>
<name>A0A0E3LLJ7_METBA</name>
<evidence type="ECO:0000313" key="6">
    <source>
        <dbReference type="EMBL" id="AKB51391.1"/>
    </source>
</evidence>
<gene>
    <name evidence="6" type="ORF">MSBRW_2138</name>
</gene>